<evidence type="ECO:0000313" key="13">
    <source>
        <dbReference type="EMBL" id="WHI60927.1"/>
    </source>
</evidence>
<dbReference type="PIRSF" id="PIRSF002741">
    <property type="entry name" value="MppA"/>
    <property type="match status" value="1"/>
</dbReference>
<comment type="similarity">
    <text evidence="2">Belongs to the bacterial solute-binding protein 5 family.</text>
</comment>
<dbReference type="CDD" id="cd08504">
    <property type="entry name" value="PBP2_OppA"/>
    <property type="match status" value="1"/>
</dbReference>
<dbReference type="GeneID" id="99677253"/>
<dbReference type="Gene3D" id="3.40.190.10">
    <property type="entry name" value="Periplasmic binding protein-like II"/>
    <property type="match status" value="1"/>
</dbReference>
<dbReference type="FunFam" id="3.40.190.10:FF:000018">
    <property type="entry name" value="Oligopeptide ABC transporter, oligopeptide-binding protein"/>
    <property type="match status" value="1"/>
</dbReference>
<dbReference type="PROSITE" id="PS51257">
    <property type="entry name" value="PROKAR_LIPOPROTEIN"/>
    <property type="match status" value="1"/>
</dbReference>
<dbReference type="FunFam" id="3.90.76.10:FF:000001">
    <property type="entry name" value="Oligopeptide ABC transporter substrate-binding protein"/>
    <property type="match status" value="1"/>
</dbReference>
<evidence type="ECO:0000313" key="14">
    <source>
        <dbReference type="Proteomes" id="UP001223261"/>
    </source>
</evidence>
<protein>
    <recommendedName>
        <fullName evidence="10">Periplasmic oligopeptide-binding protein OppA</fullName>
    </recommendedName>
</protein>
<keyword evidence="7" id="KW-0653">Protein transport</keyword>
<dbReference type="EMBL" id="CP118848">
    <property type="protein sequence ID" value="WHI60927.1"/>
    <property type="molecule type" value="Genomic_DNA"/>
</dbReference>
<evidence type="ECO:0000256" key="3">
    <source>
        <dbReference type="ARBA" id="ARBA00022448"/>
    </source>
</evidence>
<dbReference type="Proteomes" id="UP001223261">
    <property type="component" value="Chromosome"/>
</dbReference>
<dbReference type="RefSeq" id="WP_064204854.1">
    <property type="nucleotide sequence ID" value="NZ_CABIVY010000010.1"/>
</dbReference>
<dbReference type="GO" id="GO:0030288">
    <property type="term" value="C:outer membrane-bounded periplasmic space"/>
    <property type="evidence" value="ECO:0007669"/>
    <property type="project" value="UniProtKB-ARBA"/>
</dbReference>
<evidence type="ECO:0000256" key="2">
    <source>
        <dbReference type="ARBA" id="ARBA00005695"/>
    </source>
</evidence>
<proteinExistence type="inferred from homology"/>
<keyword evidence="6" id="KW-0571">Peptide transport</keyword>
<feature type="domain" description="Solute-binding protein family 5" evidence="12">
    <location>
        <begin position="78"/>
        <end position="459"/>
    </location>
</feature>
<dbReference type="GO" id="GO:0015833">
    <property type="term" value="P:peptide transport"/>
    <property type="evidence" value="ECO:0007669"/>
    <property type="project" value="UniProtKB-KW"/>
</dbReference>
<evidence type="ECO:0000256" key="9">
    <source>
        <dbReference type="ARBA" id="ARBA00063980"/>
    </source>
</evidence>
<dbReference type="InterPro" id="IPR000914">
    <property type="entry name" value="SBP_5_dom"/>
</dbReference>
<comment type="subunit">
    <text evidence="9">The complex is composed of two ATP-binding proteins (OppD and OppF), two transmembrane proteins (OppB and OppC) and a solute-binding protein (OppA).</text>
</comment>
<dbReference type="InterPro" id="IPR039424">
    <property type="entry name" value="SBP_5"/>
</dbReference>
<dbReference type="PANTHER" id="PTHR30290">
    <property type="entry name" value="PERIPLASMIC BINDING COMPONENT OF ABC TRANSPORTER"/>
    <property type="match status" value="1"/>
</dbReference>
<evidence type="ECO:0000256" key="4">
    <source>
        <dbReference type="ARBA" id="ARBA00022729"/>
    </source>
</evidence>
<dbReference type="AlphaFoldDB" id="A0AAX3W6B4"/>
<dbReference type="PANTHER" id="PTHR30290:SF10">
    <property type="entry name" value="PERIPLASMIC OLIGOPEPTIDE-BINDING PROTEIN-RELATED"/>
    <property type="match status" value="1"/>
</dbReference>
<evidence type="ECO:0000259" key="12">
    <source>
        <dbReference type="Pfam" id="PF00496"/>
    </source>
</evidence>
<dbReference type="Gene3D" id="3.90.76.10">
    <property type="entry name" value="Dipeptide-binding Protein, Domain 1"/>
    <property type="match status" value="1"/>
</dbReference>
<dbReference type="GO" id="GO:0015031">
    <property type="term" value="P:protein transport"/>
    <property type="evidence" value="ECO:0007669"/>
    <property type="project" value="UniProtKB-KW"/>
</dbReference>
<dbReference type="GO" id="GO:0043190">
    <property type="term" value="C:ATP-binding cassette (ABC) transporter complex"/>
    <property type="evidence" value="ECO:0007669"/>
    <property type="project" value="InterPro"/>
</dbReference>
<accession>A0AAX3W6B4</accession>
<keyword evidence="3" id="KW-0813">Transport</keyword>
<dbReference type="FunFam" id="3.10.105.10:FF:000001">
    <property type="entry name" value="Oligopeptide ABC transporter, oligopeptide-binding protein"/>
    <property type="match status" value="1"/>
</dbReference>
<gene>
    <name evidence="13" type="ORF">PYH69_04650</name>
</gene>
<dbReference type="GO" id="GO:1904680">
    <property type="term" value="F:peptide transmembrane transporter activity"/>
    <property type="evidence" value="ECO:0007669"/>
    <property type="project" value="TreeGrafter"/>
</dbReference>
<dbReference type="Gene3D" id="3.10.105.10">
    <property type="entry name" value="Dipeptide-binding Protein, Domain 3"/>
    <property type="match status" value="1"/>
</dbReference>
<dbReference type="SUPFAM" id="SSF53850">
    <property type="entry name" value="Periplasmic binding protein-like II"/>
    <property type="match status" value="1"/>
</dbReference>
<evidence type="ECO:0000256" key="6">
    <source>
        <dbReference type="ARBA" id="ARBA00022856"/>
    </source>
</evidence>
<evidence type="ECO:0000256" key="10">
    <source>
        <dbReference type="ARBA" id="ARBA00072558"/>
    </source>
</evidence>
<sequence>MSKGIKILSILLTAVLVLSACSSGGSGGKSSKDGQTLNLQINGDVPTMDSAMATDGLSFDMFFQTMEGLYTLDKDDKAIPAVAKGEPKITNDGKKWTVKLRENAKWSNGDPVTANDFVYAWRKVVDPDTASEYAYILFDIKNAEEVNSGDKKPEELGVKAIDDHTLEFELTKSLPYYKELLSFGTFMPQNKKFVEKQGDKYGTTLKNTLYNGPFKMTEWKTDDKVTLEKNDEYWDKDKVKLDKVNYKVVKEASTAVNLYETNKLDIVELPAEQVNKYKDDKGYTTELDTITYYFKLNEDKVPEFKNEDFRLAFAKAIDKKAYVKNNLNNGSIPADNFVPKDFVKDSKGNEYQDGVKNENHYNVKEAKEHFEKAKKELGKDEFTIELMTYDKDTAKRDAEYFKEQLEKNLDGVNIKIKQQPFKQKLDVVSKGQYEMSLENWIPDYPDPMTFLELYVTDGSHNNTGWSNKEYDKIIKAADSSLAENPDKRLKELQRAEGMLLNEAGIVPLYQVGVAQLQKPNVKNVVNHQFGGVSTLKEAYIEK</sequence>
<evidence type="ECO:0000256" key="7">
    <source>
        <dbReference type="ARBA" id="ARBA00022927"/>
    </source>
</evidence>
<evidence type="ECO:0000256" key="1">
    <source>
        <dbReference type="ARBA" id="ARBA00004418"/>
    </source>
</evidence>
<feature type="signal peptide" evidence="11">
    <location>
        <begin position="1"/>
        <end position="19"/>
    </location>
</feature>
<comment type="subcellular location">
    <subcellularLocation>
        <location evidence="1">Periplasm</location>
    </subcellularLocation>
</comment>
<dbReference type="InterPro" id="IPR030678">
    <property type="entry name" value="Peptide/Ni-bd"/>
</dbReference>
<organism evidence="13 14">
    <name type="scientific">Mammaliicoccus lentus</name>
    <name type="common">Staphylococcus lentus</name>
    <dbReference type="NCBI Taxonomy" id="42858"/>
    <lineage>
        <taxon>Bacteria</taxon>
        <taxon>Bacillati</taxon>
        <taxon>Bacillota</taxon>
        <taxon>Bacilli</taxon>
        <taxon>Bacillales</taxon>
        <taxon>Staphylococcaceae</taxon>
        <taxon>Mammaliicoccus</taxon>
    </lineage>
</organism>
<reference evidence="13" key="1">
    <citation type="journal article" date="2023" name="Antibiotics">
        <title>Prevalence and Molecular Characterization of Methicillin-Resistant Staphylococci (MRS) and Mammaliicocci (MRM) in Dromedary Camels from Algeria: First Detection of SCCmec-mecC Hybrid in Methicillin-Resistant Mammaliicoccus lentus.</title>
        <authorList>
            <person name="Belhout C."/>
            <person name="Boyen F."/>
            <person name="Vereecke N."/>
            <person name="Theuns S."/>
            <person name="Taibi N."/>
            <person name="Stegger M."/>
            <person name="de la Fe-Rodriguez P.Y."/>
            <person name="Bouayad L."/>
            <person name="Elgroud R."/>
            <person name="Butaye P."/>
        </authorList>
    </citation>
    <scope>NUCLEOTIDE SEQUENCE</scope>
    <source>
        <strain evidence="13">7048</strain>
    </source>
</reference>
<dbReference type="Pfam" id="PF00496">
    <property type="entry name" value="SBP_bac_5"/>
    <property type="match status" value="1"/>
</dbReference>
<evidence type="ECO:0000256" key="8">
    <source>
        <dbReference type="ARBA" id="ARBA00023157"/>
    </source>
</evidence>
<keyword evidence="5" id="KW-0574">Periplasm</keyword>
<name>A0AAX3W6B4_MAMLE</name>
<feature type="chain" id="PRO_5044016419" description="Periplasmic oligopeptide-binding protein OppA" evidence="11">
    <location>
        <begin position="20"/>
        <end position="542"/>
    </location>
</feature>
<evidence type="ECO:0000256" key="5">
    <source>
        <dbReference type="ARBA" id="ARBA00022764"/>
    </source>
</evidence>
<evidence type="ECO:0000256" key="11">
    <source>
        <dbReference type="SAM" id="SignalP"/>
    </source>
</evidence>
<keyword evidence="4 11" id="KW-0732">Signal</keyword>
<keyword evidence="8" id="KW-1015">Disulfide bond</keyword>